<keyword evidence="2" id="KW-1185">Reference proteome</keyword>
<proteinExistence type="predicted"/>
<dbReference type="EMBL" id="AP023359">
    <property type="protein sequence ID" value="BCJ68470.1"/>
    <property type="molecule type" value="Genomic_DNA"/>
</dbReference>
<dbReference type="RefSeq" id="WP_212817698.1">
    <property type="nucleotide sequence ID" value="NZ_AP023359.1"/>
</dbReference>
<accession>A0A810N670</accession>
<evidence type="ECO:0000313" key="2">
    <source>
        <dbReference type="Proteomes" id="UP000680866"/>
    </source>
</evidence>
<name>A0A810N670_9ACTN</name>
<protein>
    <recommendedName>
        <fullName evidence="3">Lipoprotein</fullName>
    </recommendedName>
</protein>
<evidence type="ECO:0008006" key="3">
    <source>
        <dbReference type="Google" id="ProtNLM"/>
    </source>
</evidence>
<gene>
    <name evidence="1" type="ORF">Prubr_54910</name>
</gene>
<sequence>MAERGAVAALAVAVVLAGCTSHSRSGPQQFFDRAVVSESEVRLGDAVMAFFVGPQNSEMYTAIGEVHEPGYLILVYADGSFRAVKTKRMDMMAPAWSGHGLYFADESHDYHLTTSGLTKTENPKVNAQNLMFALSTGGSVGVYNGGHGASGGYSNQVSAAVGEDPQVYDAQGNYFTGAHCDGQIFGITNRPGNHQGAAPKLSGLTSAAAPDASPQMLARLYPADGGEKVVAWRPHFGGGTPAGQVPCLDGVITFLSWDTDASGRQEPKIISWNTATGDHQAHPLTFDDATELSFEDFGYAVQDSQGGQLHWVYADGRVFSTDIATGKTVTNFDTALQTGARRPTQTLFAFSDAELHALSTTRGAEGDITYTVFNRADGRVLSKVSVPIPNTGINVTYLNLSRMVVRPGA</sequence>
<reference evidence="1" key="1">
    <citation type="submission" date="2020-08" db="EMBL/GenBank/DDBJ databases">
        <title>Whole genome shotgun sequence of Polymorphospora rubra NBRC 101157.</title>
        <authorList>
            <person name="Komaki H."/>
            <person name="Tamura T."/>
        </authorList>
    </citation>
    <scope>NUCLEOTIDE SEQUENCE</scope>
    <source>
        <strain evidence="1">NBRC 101157</strain>
    </source>
</reference>
<evidence type="ECO:0000313" key="1">
    <source>
        <dbReference type="EMBL" id="BCJ68470.1"/>
    </source>
</evidence>
<dbReference type="KEGG" id="pry:Prubr_54910"/>
<dbReference type="Proteomes" id="UP000680866">
    <property type="component" value="Chromosome"/>
</dbReference>
<organism evidence="1 2">
    <name type="scientific">Polymorphospora rubra</name>
    <dbReference type="NCBI Taxonomy" id="338584"/>
    <lineage>
        <taxon>Bacteria</taxon>
        <taxon>Bacillati</taxon>
        <taxon>Actinomycetota</taxon>
        <taxon>Actinomycetes</taxon>
        <taxon>Micromonosporales</taxon>
        <taxon>Micromonosporaceae</taxon>
        <taxon>Polymorphospora</taxon>
    </lineage>
</organism>
<dbReference type="AlphaFoldDB" id="A0A810N670"/>
<dbReference type="PROSITE" id="PS51257">
    <property type="entry name" value="PROKAR_LIPOPROTEIN"/>
    <property type="match status" value="1"/>
</dbReference>